<feature type="active site" description="Nucleophile" evidence="4">
    <location>
        <position position="334"/>
    </location>
</feature>
<dbReference type="Pfam" id="PF01656">
    <property type="entry name" value="CbiA"/>
    <property type="match status" value="1"/>
</dbReference>
<dbReference type="UniPathway" id="UPA00148"/>
<dbReference type="STRING" id="42253.NITMOv2_1842"/>
<dbReference type="InterPro" id="IPR002586">
    <property type="entry name" value="CobQ/CobB/MinD/ParA_Nub-bd_dom"/>
</dbReference>
<dbReference type="Pfam" id="PF07685">
    <property type="entry name" value="GATase_3"/>
    <property type="match status" value="1"/>
</dbReference>
<dbReference type="InterPro" id="IPR011698">
    <property type="entry name" value="GATase_3"/>
</dbReference>
<dbReference type="CDD" id="cd01750">
    <property type="entry name" value="GATase1_CobQ"/>
    <property type="match status" value="1"/>
</dbReference>
<dbReference type="KEGG" id="nmv:NITMOv2_1842"/>
<evidence type="ECO:0000256" key="1">
    <source>
        <dbReference type="ARBA" id="ARBA00004953"/>
    </source>
</evidence>
<dbReference type="EMBL" id="CP011801">
    <property type="protein sequence ID" value="ALA58262.1"/>
    <property type="molecule type" value="Genomic_DNA"/>
</dbReference>
<reference evidence="7 8" key="1">
    <citation type="journal article" date="2015" name="Proc. Natl. Acad. Sci. U.S.A.">
        <title>Expanded metabolic versatility of ubiquitous nitrite-oxidizing bacteria from the genus Nitrospira.</title>
        <authorList>
            <person name="Koch H."/>
            <person name="Lucker S."/>
            <person name="Albertsen M."/>
            <person name="Kitzinger K."/>
            <person name="Herbold C."/>
            <person name="Spieck E."/>
            <person name="Nielsen P.H."/>
            <person name="Wagner M."/>
            <person name="Daims H."/>
        </authorList>
    </citation>
    <scope>NUCLEOTIDE SEQUENCE [LARGE SCALE GENOMIC DNA]</scope>
    <source>
        <strain evidence="7 8">NSP M-1</strain>
    </source>
</reference>
<evidence type="ECO:0000256" key="3">
    <source>
        <dbReference type="ARBA" id="ARBA00022962"/>
    </source>
</evidence>
<comment type="function">
    <text evidence="4">Catalyzes amidations at positions B, D, E, and G on adenosylcobyrinic A,C-diamide. NH(2) groups are provided by glutamine, and one molecule of ATP is hydrogenolyzed for each amidation.</text>
</comment>
<dbReference type="InterPro" id="IPR033949">
    <property type="entry name" value="CobQ_GATase1"/>
</dbReference>
<feature type="active site" evidence="4">
    <location>
        <position position="442"/>
    </location>
</feature>
<dbReference type="PANTHER" id="PTHR21343">
    <property type="entry name" value="DETHIOBIOTIN SYNTHETASE"/>
    <property type="match status" value="1"/>
</dbReference>
<keyword evidence="3 4" id="KW-0315">Glutamine amidotransferase</keyword>
<dbReference type="HAMAP" id="MF_00028">
    <property type="entry name" value="CobQ"/>
    <property type="match status" value="1"/>
</dbReference>
<name>A0A0K2GCD3_NITMO</name>
<dbReference type="GO" id="GO:0015420">
    <property type="term" value="F:ABC-type vitamin B12 transporter activity"/>
    <property type="evidence" value="ECO:0007669"/>
    <property type="project" value="UniProtKB-UniRule"/>
</dbReference>
<dbReference type="RefSeq" id="WP_053379454.1">
    <property type="nucleotide sequence ID" value="NZ_CP011801.1"/>
</dbReference>
<dbReference type="Gene3D" id="3.40.50.880">
    <property type="match status" value="1"/>
</dbReference>
<dbReference type="InterPro" id="IPR004459">
    <property type="entry name" value="CobQ_synth"/>
</dbReference>
<dbReference type="PROSITE" id="PS51274">
    <property type="entry name" value="GATASE_COBBQ"/>
    <property type="match status" value="1"/>
</dbReference>
<evidence type="ECO:0000256" key="2">
    <source>
        <dbReference type="ARBA" id="ARBA00022573"/>
    </source>
</evidence>
<dbReference type="PATRIC" id="fig|42253.5.peg.1812"/>
<dbReference type="InterPro" id="IPR047045">
    <property type="entry name" value="CobQ_N"/>
</dbReference>
<dbReference type="AlphaFoldDB" id="A0A0K2GCD3"/>
<evidence type="ECO:0000259" key="6">
    <source>
        <dbReference type="Pfam" id="PF07685"/>
    </source>
</evidence>
<dbReference type="PANTHER" id="PTHR21343:SF1">
    <property type="entry name" value="COBYRIC ACID SYNTHASE"/>
    <property type="match status" value="1"/>
</dbReference>
<organism evidence="7 8">
    <name type="scientific">Nitrospira moscoviensis</name>
    <dbReference type="NCBI Taxonomy" id="42253"/>
    <lineage>
        <taxon>Bacteria</taxon>
        <taxon>Pseudomonadati</taxon>
        <taxon>Nitrospirota</taxon>
        <taxon>Nitrospiria</taxon>
        <taxon>Nitrospirales</taxon>
        <taxon>Nitrospiraceae</taxon>
        <taxon>Nitrospira</taxon>
    </lineage>
</organism>
<dbReference type="InterPro" id="IPR027417">
    <property type="entry name" value="P-loop_NTPase"/>
</dbReference>
<dbReference type="SUPFAM" id="SSF52540">
    <property type="entry name" value="P-loop containing nucleoside triphosphate hydrolases"/>
    <property type="match status" value="1"/>
</dbReference>
<keyword evidence="8" id="KW-1185">Reference proteome</keyword>
<dbReference type="GO" id="GO:0003824">
    <property type="term" value="F:catalytic activity"/>
    <property type="evidence" value="ECO:0007669"/>
    <property type="project" value="InterPro"/>
</dbReference>
<dbReference type="NCBIfam" id="TIGR00313">
    <property type="entry name" value="cobQ"/>
    <property type="match status" value="1"/>
</dbReference>
<dbReference type="InterPro" id="IPR029062">
    <property type="entry name" value="Class_I_gatase-like"/>
</dbReference>
<feature type="domain" description="CobQ/CobB/MinD/ParA nucleotide binding" evidence="5">
    <location>
        <begin position="6"/>
        <end position="232"/>
    </location>
</feature>
<sequence>MTAKAIAVLGTGSDVGKSLIAAGLCRLLVRTGVRVAPFKAQNMSNNSFVTPEGGEIGRAQALQAEACGLAPHVDMNPILLKPESDCRSQVVVHGTVFAKLDASAYFEGRAQLFQAVQDSYARLAARYDVLVIEGAGSAAEVNLRDRDLVNWPVAHLADARVLLVADIDRGGVFAQVIGTLDLLQPEERARMCGVVINKFRGDAALFEDGVRFLERRTGLPVLGVVPFLRDLALDQEDSLDVAIRDQRKFTVDRVNIAVLLLPHLSNFTDFNALAAEEDVAVRYVADPSELARADVVMIPGSKNTIADLEYLFSKRFGEALRLHVDSKKELVGICGGYQMLGRRIADPYRVEQGGDVSGLGYLDTETELQTHKCTMQLEARPVGWPLAGATIVRGYRIHMGRTFRRNERPCFQICRSDQSVPENGEMEGAITLDGLVWGTSIHGLFDQPGFRRWWLNRSRGKKGLPPLDAQVSQTVTARLSAELNRWADHLEAHLNLAPLFAMLRS</sequence>
<evidence type="ECO:0000313" key="7">
    <source>
        <dbReference type="EMBL" id="ALA58262.1"/>
    </source>
</evidence>
<feature type="domain" description="CobB/CobQ-like glutamine amidotransferase" evidence="6">
    <location>
        <begin position="255"/>
        <end position="448"/>
    </location>
</feature>
<evidence type="ECO:0000313" key="8">
    <source>
        <dbReference type="Proteomes" id="UP000069205"/>
    </source>
</evidence>
<dbReference type="OrthoDB" id="9808302at2"/>
<protein>
    <recommendedName>
        <fullName evidence="4">Cobyric acid synthase</fullName>
    </recommendedName>
</protein>
<keyword evidence="2 4" id="KW-0169">Cobalamin biosynthesis</keyword>
<comment type="pathway">
    <text evidence="1 4">Cofactor biosynthesis; adenosylcobalamin biosynthesis.</text>
</comment>
<dbReference type="SUPFAM" id="SSF52317">
    <property type="entry name" value="Class I glutamine amidotransferase-like"/>
    <property type="match status" value="1"/>
</dbReference>
<comment type="similarity">
    <text evidence="4">Belongs to the CobB/CobQ family. CobQ subfamily.</text>
</comment>
<gene>
    <name evidence="4 7" type="primary">cobQ</name>
    <name evidence="7" type="ORF">NITMOv2_1842</name>
</gene>
<dbReference type="NCBIfam" id="NF001989">
    <property type="entry name" value="PRK00784.1"/>
    <property type="match status" value="1"/>
</dbReference>
<dbReference type="GO" id="GO:0009236">
    <property type="term" value="P:cobalamin biosynthetic process"/>
    <property type="evidence" value="ECO:0007669"/>
    <property type="project" value="UniProtKB-UniRule"/>
</dbReference>
<accession>A0A0K2GCD3</accession>
<dbReference type="CDD" id="cd05389">
    <property type="entry name" value="CobQ_N"/>
    <property type="match status" value="1"/>
</dbReference>
<evidence type="ECO:0000256" key="4">
    <source>
        <dbReference type="HAMAP-Rule" id="MF_00028"/>
    </source>
</evidence>
<proteinExistence type="inferred from homology"/>
<evidence type="ECO:0000259" key="5">
    <source>
        <dbReference type="Pfam" id="PF01656"/>
    </source>
</evidence>
<dbReference type="Proteomes" id="UP000069205">
    <property type="component" value="Chromosome"/>
</dbReference>
<dbReference type="Gene3D" id="3.40.50.300">
    <property type="entry name" value="P-loop containing nucleotide triphosphate hydrolases"/>
    <property type="match status" value="1"/>
</dbReference>